<dbReference type="InterPro" id="IPR013761">
    <property type="entry name" value="SAM/pointed_sf"/>
</dbReference>
<evidence type="ECO:0000313" key="3">
    <source>
        <dbReference type="EMBL" id="KAJ8753215.1"/>
    </source>
</evidence>
<dbReference type="Gene3D" id="1.10.150.50">
    <property type="entry name" value="Transcription Factor, Ets-1"/>
    <property type="match status" value="1"/>
</dbReference>
<protein>
    <recommendedName>
        <fullName evidence="2">SAM domain-containing protein</fullName>
    </recommendedName>
</protein>
<dbReference type="CDD" id="cd09487">
    <property type="entry name" value="SAM_superfamily"/>
    <property type="match status" value="1"/>
</dbReference>
<evidence type="ECO:0000259" key="2">
    <source>
        <dbReference type="Pfam" id="PF07647"/>
    </source>
</evidence>
<accession>A0AAV8SME2</accession>
<dbReference type="EMBL" id="JAIWQS010000010">
    <property type="protein sequence ID" value="KAJ8753215.1"/>
    <property type="molecule type" value="Genomic_DNA"/>
</dbReference>
<dbReference type="InterPro" id="IPR001660">
    <property type="entry name" value="SAM"/>
</dbReference>
<dbReference type="Proteomes" id="UP001159364">
    <property type="component" value="Linkage Group LG10"/>
</dbReference>
<dbReference type="AlphaFoldDB" id="A0AAV8SME2"/>
<comment type="caution">
    <text evidence="3">The sequence shown here is derived from an EMBL/GenBank/DDBJ whole genome shotgun (WGS) entry which is preliminary data.</text>
</comment>
<dbReference type="PANTHER" id="PTHR33915:SF3">
    <property type="entry name" value="STERILE ALPHA MOTIF (SAM) DOMAIN PROTEIN"/>
    <property type="match status" value="1"/>
</dbReference>
<keyword evidence="4" id="KW-1185">Reference proteome</keyword>
<dbReference type="Pfam" id="PF07647">
    <property type="entry name" value="SAM_2"/>
    <property type="match status" value="1"/>
</dbReference>
<feature type="region of interest" description="Disordered" evidence="1">
    <location>
        <begin position="113"/>
        <end position="149"/>
    </location>
</feature>
<evidence type="ECO:0000313" key="4">
    <source>
        <dbReference type="Proteomes" id="UP001159364"/>
    </source>
</evidence>
<feature type="domain" description="SAM" evidence="2">
    <location>
        <begin position="19"/>
        <end position="60"/>
    </location>
</feature>
<feature type="region of interest" description="Disordered" evidence="1">
    <location>
        <begin position="208"/>
        <end position="234"/>
    </location>
</feature>
<feature type="compositionally biased region" description="Basic and acidic residues" evidence="1">
    <location>
        <begin position="224"/>
        <end position="234"/>
    </location>
</feature>
<proteinExistence type="predicted"/>
<evidence type="ECO:0000256" key="1">
    <source>
        <dbReference type="SAM" id="MobiDB-lite"/>
    </source>
</evidence>
<name>A0AAV8SME2_9ROSI</name>
<organism evidence="3 4">
    <name type="scientific">Erythroxylum novogranatense</name>
    <dbReference type="NCBI Taxonomy" id="1862640"/>
    <lineage>
        <taxon>Eukaryota</taxon>
        <taxon>Viridiplantae</taxon>
        <taxon>Streptophyta</taxon>
        <taxon>Embryophyta</taxon>
        <taxon>Tracheophyta</taxon>
        <taxon>Spermatophyta</taxon>
        <taxon>Magnoliopsida</taxon>
        <taxon>eudicotyledons</taxon>
        <taxon>Gunneridae</taxon>
        <taxon>Pentapetalae</taxon>
        <taxon>rosids</taxon>
        <taxon>fabids</taxon>
        <taxon>Malpighiales</taxon>
        <taxon>Erythroxylaceae</taxon>
        <taxon>Erythroxylum</taxon>
    </lineage>
</organism>
<gene>
    <name evidence="3" type="ORF">K2173_017815</name>
</gene>
<dbReference type="SUPFAM" id="SSF47769">
    <property type="entry name" value="SAM/Pointed domain"/>
    <property type="match status" value="1"/>
</dbReference>
<sequence length="251" mass="28297">MDWFSWLSKTGLEPSLIYEYGLAFSRNELQAEDLTYFDHEFLQSMGISVAKHRLEILKVAKKEIVQSPKNGISKLVLAINKTRKTIKKYIHKLVVFDREDLAIQAVTEQPSDRGTWGVATNTKGKSEGDAKKPPLIRARSKQTKSGPLDRRYQEKMMAAERSLKLSGPLNGNLLQEKLVSEYRSPKLTGALDGKLLYKSIVSCRSPQVATSPWDAKSPSPKLYNSKEENNVNGKSDEHALWSALFQDMKPT</sequence>
<dbReference type="PANTHER" id="PTHR33915">
    <property type="entry name" value="OSJNBA0033G05.11 PROTEIN"/>
    <property type="match status" value="1"/>
</dbReference>
<reference evidence="3 4" key="1">
    <citation type="submission" date="2021-09" db="EMBL/GenBank/DDBJ databases">
        <title>Genomic insights and catalytic innovation underlie evolution of tropane alkaloids biosynthesis.</title>
        <authorList>
            <person name="Wang Y.-J."/>
            <person name="Tian T."/>
            <person name="Huang J.-P."/>
            <person name="Huang S.-X."/>
        </authorList>
    </citation>
    <scope>NUCLEOTIDE SEQUENCE [LARGE SCALE GENOMIC DNA]</scope>
    <source>
        <strain evidence="3">KIB-2018</strain>
        <tissue evidence="3">Leaf</tissue>
    </source>
</reference>